<evidence type="ECO:0000256" key="1">
    <source>
        <dbReference type="ARBA" id="ARBA00003236"/>
    </source>
</evidence>
<evidence type="ECO:0000256" key="2">
    <source>
        <dbReference type="ARBA" id="ARBA00010973"/>
    </source>
</evidence>
<dbReference type="RefSeq" id="WP_167768074.1">
    <property type="nucleotide sequence ID" value="NZ_CP086136.1"/>
</dbReference>
<dbReference type="Proteomes" id="UP000664702">
    <property type="component" value="Chromosome"/>
</dbReference>
<evidence type="ECO:0000259" key="6">
    <source>
        <dbReference type="PROSITE" id="PS51677"/>
    </source>
</evidence>
<evidence type="ECO:0000256" key="4">
    <source>
        <dbReference type="ARBA" id="ARBA00022729"/>
    </source>
</evidence>
<dbReference type="AlphaFoldDB" id="A0A939M5Q8"/>
<keyword evidence="4" id="KW-0732">Signal</keyword>
<dbReference type="Pfam" id="PF01522">
    <property type="entry name" value="Polysacc_deac_1"/>
    <property type="match status" value="1"/>
</dbReference>
<dbReference type="KEGG" id="bban:J4G43_017885"/>
<dbReference type="PROSITE" id="PS51677">
    <property type="entry name" value="NODB"/>
    <property type="match status" value="1"/>
</dbReference>
<dbReference type="EMBL" id="CP086136">
    <property type="protein sequence ID" value="UEM15913.1"/>
    <property type="molecule type" value="Genomic_DNA"/>
</dbReference>
<evidence type="ECO:0000256" key="5">
    <source>
        <dbReference type="ARBA" id="ARBA00032976"/>
    </source>
</evidence>
<dbReference type="Gene3D" id="3.20.20.370">
    <property type="entry name" value="Glycoside hydrolase/deacetylase"/>
    <property type="match status" value="1"/>
</dbReference>
<comment type="similarity">
    <text evidence="2">Belongs to the polysaccharide deacetylase family.</text>
</comment>
<gene>
    <name evidence="8" type="ORF">J4G43_017885</name>
    <name evidence="7" type="ORF">J4G43_19965</name>
</gene>
<evidence type="ECO:0000313" key="8">
    <source>
        <dbReference type="EMBL" id="UEM15913.1"/>
    </source>
</evidence>
<reference evidence="8 9" key="2">
    <citation type="journal article" date="2022" name="Int. J. Syst. Evol. Microbiol.">
        <title>Strains of Bradyrhizobium barranii sp. nov. associated with legumes native to Canada are symbionts of soybeans and belong to different subspecies (subsp. barranii subsp. nov. and subsp. apii subsp. nov.) and symbiovars (sv. glycinearum and sv. septentrionale).</title>
        <authorList>
            <person name="Bromfield E.S.P."/>
            <person name="Cloutier S."/>
            <person name="Wasai-Hara S."/>
            <person name="Minamisawa K."/>
        </authorList>
    </citation>
    <scope>NUCLEOTIDE SEQUENCE [LARGE SCALE GENOMIC DNA]</scope>
    <source>
        <strain evidence="8 9">144S4</strain>
    </source>
</reference>
<feature type="domain" description="NodB homology" evidence="6">
    <location>
        <begin position="56"/>
        <end position="269"/>
    </location>
</feature>
<dbReference type="InterPro" id="IPR051398">
    <property type="entry name" value="Polysacch_Deacetylase"/>
</dbReference>
<comment type="function">
    <text evidence="1">Is involved in generating a small heat-stable compound (Nod), an acylated oligomer of N-acetylglucosamine, that stimulates mitosis in various plant protoplasts.</text>
</comment>
<organism evidence="7">
    <name type="scientific">Bradyrhizobium barranii subsp. barranii</name>
    <dbReference type="NCBI Taxonomy" id="2823807"/>
    <lineage>
        <taxon>Bacteria</taxon>
        <taxon>Pseudomonadati</taxon>
        <taxon>Pseudomonadota</taxon>
        <taxon>Alphaproteobacteria</taxon>
        <taxon>Hyphomicrobiales</taxon>
        <taxon>Nitrobacteraceae</taxon>
        <taxon>Bradyrhizobium</taxon>
        <taxon>Bradyrhizobium barranii</taxon>
    </lineage>
</organism>
<dbReference type="EMBL" id="JAGEMI010000001">
    <property type="protein sequence ID" value="MBO1863103.1"/>
    <property type="molecule type" value="Genomic_DNA"/>
</dbReference>
<proteinExistence type="inferred from homology"/>
<name>A0A939M5Q8_9BRAD</name>
<sequence length="269" mass="29454">MLGLAGRSPAPKLVILYYHGIPDAYRSNFVRQLESIRRKAQVSPASHRGSLPSGKANVAITFDDAYVSVAKNALPALTARGFHSTIFVPTGTLGGPPPWSMEDGSPDSIETVMSAEQIATLPSALVTVGAHSRTHPRLSRLAPGDAREEIEGSRHELEDLTTQDVRLFALPYGDHDSSTIDLCRTAGYEAVFTTTPAPVDTTGSDLVRGRVKVDPFDGRLEFFLKYNGAYAWAPYLSALKRRLKNHRSFSADQKSALRPFVTYRRPKQS</sequence>
<dbReference type="InterPro" id="IPR002509">
    <property type="entry name" value="NODB_dom"/>
</dbReference>
<dbReference type="GO" id="GO:0005975">
    <property type="term" value="P:carbohydrate metabolic process"/>
    <property type="evidence" value="ECO:0007669"/>
    <property type="project" value="InterPro"/>
</dbReference>
<dbReference type="PANTHER" id="PTHR34216">
    <property type="match status" value="1"/>
</dbReference>
<evidence type="ECO:0000313" key="7">
    <source>
        <dbReference type="EMBL" id="MBO1863103.1"/>
    </source>
</evidence>
<accession>A0A939M5Q8</accession>
<dbReference type="CDD" id="cd10918">
    <property type="entry name" value="CE4_NodB_like_5s_6s"/>
    <property type="match status" value="1"/>
</dbReference>
<dbReference type="GO" id="GO:0016810">
    <property type="term" value="F:hydrolase activity, acting on carbon-nitrogen (but not peptide) bonds"/>
    <property type="evidence" value="ECO:0007669"/>
    <property type="project" value="InterPro"/>
</dbReference>
<evidence type="ECO:0000313" key="9">
    <source>
        <dbReference type="Proteomes" id="UP000664702"/>
    </source>
</evidence>
<protein>
    <recommendedName>
        <fullName evidence="3">Chitooligosaccharide deacetylase</fullName>
    </recommendedName>
    <alternativeName>
        <fullName evidence="5">Nodulation protein B</fullName>
    </alternativeName>
</protein>
<dbReference type="SUPFAM" id="SSF88713">
    <property type="entry name" value="Glycoside hydrolase/deacetylase"/>
    <property type="match status" value="1"/>
</dbReference>
<reference evidence="7" key="1">
    <citation type="submission" date="2021-03" db="EMBL/GenBank/DDBJ databases">
        <title>Whole Genome Sequence of Bradyrhizobium sp. Strain 144S4.</title>
        <authorList>
            <person name="Bromfield E.S.P."/>
            <person name="Cloutier S."/>
        </authorList>
    </citation>
    <scope>NUCLEOTIDE SEQUENCE [LARGE SCALE GENOMIC DNA]</scope>
    <source>
        <strain evidence="7">144S4</strain>
    </source>
</reference>
<dbReference type="InterPro" id="IPR011330">
    <property type="entry name" value="Glyco_hydro/deAcase_b/a-brl"/>
</dbReference>
<evidence type="ECO:0000256" key="3">
    <source>
        <dbReference type="ARBA" id="ARBA00020071"/>
    </source>
</evidence>
<dbReference type="PANTHER" id="PTHR34216:SF7">
    <property type="entry name" value="POLY-BETA-1,6-N-ACETYL-D-GLUCOSAMINE N-DEACETYLASE"/>
    <property type="match status" value="1"/>
</dbReference>